<dbReference type="InterPro" id="IPR036770">
    <property type="entry name" value="Ankyrin_rpt-contain_sf"/>
</dbReference>
<dbReference type="SMART" id="SM00248">
    <property type="entry name" value="ANK"/>
    <property type="match status" value="3"/>
</dbReference>
<dbReference type="PANTHER" id="PTHR24189">
    <property type="entry name" value="MYOTROPHIN"/>
    <property type="match status" value="1"/>
</dbReference>
<reference evidence="6 7" key="1">
    <citation type="submission" date="2015-05" db="EMBL/GenBank/DDBJ databases">
        <authorList>
            <person name="Fogelqvist Johan"/>
        </authorList>
    </citation>
    <scope>NUCLEOTIDE SEQUENCE [LARGE SCALE GENOMIC DNA]</scope>
    <source>
        <strain evidence="4">VL1</strain>
        <strain evidence="5">VL2</strain>
    </source>
</reference>
<dbReference type="Proteomes" id="UP000044602">
    <property type="component" value="Unassembled WGS sequence"/>
</dbReference>
<sequence length="377" mass="41057">MGAFPKSRLLRLPLKIIRMVIDHLSQSDTISLAQTGRIMAKVATHSIYFKDRDSGRQWALNLGCDLGRVDLVQKAIEYRYDLNRLTDEGVPLSRAVRHPHLGDKISVVEMLLSNGADPSLGSSHPLLTHFAQNNGLVLGRCHTTIPTLLLTHGARPSAIESGGIRLINLAIDRADNLCCHSHGPVCVLQLVQLLLLHGASANRPLFTGNVSPLVRAMCSLHRPVDLFHLLLNNGADPGAASDLYLAPGRPFHLGLDLPRQPQVPLKWAILYLPITTDWDDRMQMVKTLLIHGAKGSRLWRNTVLHDVIEAAGSDESVAVVPFGVAYDLCALLLQSGANPNCIKGGEMPLQKLASAEGFNEKDRMLLAGLLMAGGAWE</sequence>
<dbReference type="AlphaFoldDB" id="A0A0G4MYW2"/>
<dbReference type="GO" id="GO:0005737">
    <property type="term" value="C:cytoplasm"/>
    <property type="evidence" value="ECO:0007669"/>
    <property type="project" value="TreeGrafter"/>
</dbReference>
<keyword evidence="6" id="KW-1185">Reference proteome</keyword>
<evidence type="ECO:0000313" key="7">
    <source>
        <dbReference type="Proteomes" id="UP000045706"/>
    </source>
</evidence>
<gene>
    <name evidence="4" type="ORF">BN1708_013357</name>
    <name evidence="5" type="ORF">BN1723_004542</name>
</gene>
<dbReference type="PROSITE" id="PS50181">
    <property type="entry name" value="FBOX"/>
    <property type="match status" value="1"/>
</dbReference>
<dbReference type="InterPro" id="IPR002110">
    <property type="entry name" value="Ankyrin_rpt"/>
</dbReference>
<dbReference type="InterPro" id="IPR001810">
    <property type="entry name" value="F-box_dom"/>
</dbReference>
<keyword evidence="1" id="KW-0677">Repeat</keyword>
<evidence type="ECO:0000256" key="2">
    <source>
        <dbReference type="ARBA" id="ARBA00023043"/>
    </source>
</evidence>
<feature type="domain" description="F-box" evidence="3">
    <location>
        <begin position="6"/>
        <end position="52"/>
    </location>
</feature>
<dbReference type="GO" id="GO:0005634">
    <property type="term" value="C:nucleus"/>
    <property type="evidence" value="ECO:0007669"/>
    <property type="project" value="TreeGrafter"/>
</dbReference>
<evidence type="ECO:0000313" key="4">
    <source>
        <dbReference type="EMBL" id="CRK22259.1"/>
    </source>
</evidence>
<name>A0A0G4MYW2_VERLO</name>
<evidence type="ECO:0000256" key="1">
    <source>
        <dbReference type="ARBA" id="ARBA00022737"/>
    </source>
</evidence>
<evidence type="ECO:0000259" key="3">
    <source>
        <dbReference type="PROSITE" id="PS50181"/>
    </source>
</evidence>
<dbReference type="InterPro" id="IPR050745">
    <property type="entry name" value="Multifunctional_regulatory"/>
</dbReference>
<dbReference type="STRING" id="100787.A0A0G4MYW2"/>
<dbReference type="PANTHER" id="PTHR24189:SF50">
    <property type="entry name" value="ANKYRIN REPEAT AND SOCS BOX PROTEIN 2"/>
    <property type="match status" value="1"/>
</dbReference>
<dbReference type="Proteomes" id="UP000045706">
    <property type="component" value="Unassembled WGS sequence"/>
</dbReference>
<keyword evidence="2" id="KW-0040">ANK repeat</keyword>
<proteinExistence type="predicted"/>
<dbReference type="Gene3D" id="1.25.40.20">
    <property type="entry name" value="Ankyrin repeat-containing domain"/>
    <property type="match status" value="2"/>
</dbReference>
<organism evidence="5 7">
    <name type="scientific">Verticillium longisporum</name>
    <name type="common">Verticillium dahliae var. longisporum</name>
    <dbReference type="NCBI Taxonomy" id="100787"/>
    <lineage>
        <taxon>Eukaryota</taxon>
        <taxon>Fungi</taxon>
        <taxon>Dikarya</taxon>
        <taxon>Ascomycota</taxon>
        <taxon>Pezizomycotina</taxon>
        <taxon>Sordariomycetes</taxon>
        <taxon>Hypocreomycetidae</taxon>
        <taxon>Glomerellales</taxon>
        <taxon>Plectosphaerellaceae</taxon>
        <taxon>Verticillium</taxon>
    </lineage>
</organism>
<dbReference type="EMBL" id="CVQI01031719">
    <property type="protein sequence ID" value="CRK39294.1"/>
    <property type="molecule type" value="Genomic_DNA"/>
</dbReference>
<dbReference type="EMBL" id="CVQH01013891">
    <property type="protein sequence ID" value="CRK22259.1"/>
    <property type="molecule type" value="Genomic_DNA"/>
</dbReference>
<protein>
    <recommendedName>
        <fullName evidence="3">F-box domain-containing protein</fullName>
    </recommendedName>
</protein>
<accession>A0A0G4MYW2</accession>
<evidence type="ECO:0000313" key="5">
    <source>
        <dbReference type="EMBL" id="CRK39294.1"/>
    </source>
</evidence>
<dbReference type="SUPFAM" id="SSF48403">
    <property type="entry name" value="Ankyrin repeat"/>
    <property type="match status" value="1"/>
</dbReference>
<evidence type="ECO:0000313" key="6">
    <source>
        <dbReference type="Proteomes" id="UP000044602"/>
    </source>
</evidence>